<feature type="transmembrane region" description="Helical" evidence="1">
    <location>
        <begin position="119"/>
        <end position="140"/>
    </location>
</feature>
<gene>
    <name evidence="3" type="ORF">OR16_27202</name>
</gene>
<dbReference type="EMBL" id="AHJE01000071">
    <property type="protein sequence ID" value="EHP40166.1"/>
    <property type="molecule type" value="Genomic_DNA"/>
</dbReference>
<protein>
    <recommendedName>
        <fullName evidence="2">Type IV / VI secretion system DotU domain-containing protein</fullName>
    </recommendedName>
</protein>
<evidence type="ECO:0000313" key="3">
    <source>
        <dbReference type="EMBL" id="EHP40166.1"/>
    </source>
</evidence>
<dbReference type="InterPro" id="IPR038522">
    <property type="entry name" value="T4/T6SS_DotU_sf"/>
</dbReference>
<dbReference type="PANTHER" id="PTHR38033">
    <property type="entry name" value="MEMBRANE PROTEIN-RELATED"/>
    <property type="match status" value="1"/>
</dbReference>
<evidence type="ECO:0000259" key="2">
    <source>
        <dbReference type="Pfam" id="PF09850"/>
    </source>
</evidence>
<dbReference type="PATRIC" id="fig|1127483.3.peg.5427"/>
<feature type="transmembrane region" description="Helical" evidence="1">
    <location>
        <begin position="185"/>
        <end position="203"/>
    </location>
</feature>
<dbReference type="Pfam" id="PF09850">
    <property type="entry name" value="DotU"/>
    <property type="match status" value="1"/>
</dbReference>
<dbReference type="Proteomes" id="UP000005808">
    <property type="component" value="Unassembled WGS sequence"/>
</dbReference>
<sequence>MTNSILILPLALRDTALTVTTLADDDQPTRFEAFRAKCVEQVSRLREEFLEAGQPADVVEDAIYAQCALLDEVALGRLPGEDRGAWEREPLQVREFQSHDAGEALIARIERRLGEARPVLPLLAVFHVVLGLGFQGRFALDGAAARIALMHAIDERLDRAGGLKSDGPVLVTDGNARRWRGHLTPLAWVVSACAVTGLVYLALDRWLVTAIARLVG</sequence>
<reference evidence="3 4" key="1">
    <citation type="journal article" date="2012" name="J. Bacteriol.">
        <title>De Novo Genome Project of Cupriavidus basilensis OR16.</title>
        <authorList>
            <person name="Cserhati M."/>
            <person name="Kriszt B."/>
            <person name="Szoboszlay S."/>
            <person name="Toth A."/>
            <person name="Szabo I."/>
            <person name="Tancsics A."/>
            <person name="Nagy I."/>
            <person name="Horvath B."/>
            <person name="Nagy I."/>
            <person name="Kukolya J."/>
        </authorList>
    </citation>
    <scope>NUCLEOTIDE SEQUENCE [LARGE SCALE GENOMIC DNA]</scope>
    <source>
        <strain evidence="3 4">OR16</strain>
    </source>
</reference>
<accession>H1SB95</accession>
<name>H1SB95_9BURK</name>
<dbReference type="OrthoDB" id="345640at2"/>
<keyword evidence="1" id="KW-1133">Transmembrane helix</keyword>
<dbReference type="RefSeq" id="WP_006160961.1">
    <property type="nucleotide sequence ID" value="NZ_AHJE01000071.1"/>
</dbReference>
<dbReference type="PANTHER" id="PTHR38033:SF1">
    <property type="entry name" value="DOTU FAMILY TYPE IV_VI SECRETION SYSTEM PROTEIN"/>
    <property type="match status" value="1"/>
</dbReference>
<proteinExistence type="predicted"/>
<evidence type="ECO:0000256" key="1">
    <source>
        <dbReference type="SAM" id="Phobius"/>
    </source>
</evidence>
<feature type="domain" description="Type IV / VI secretion system DotU" evidence="2">
    <location>
        <begin position="11"/>
        <end position="204"/>
    </location>
</feature>
<dbReference type="Gene3D" id="1.25.40.590">
    <property type="entry name" value="Type IV / VI secretion system, DotU"/>
    <property type="match status" value="1"/>
</dbReference>
<keyword evidence="1" id="KW-0812">Transmembrane</keyword>
<evidence type="ECO:0000313" key="4">
    <source>
        <dbReference type="Proteomes" id="UP000005808"/>
    </source>
</evidence>
<comment type="caution">
    <text evidence="3">The sequence shown here is derived from an EMBL/GenBank/DDBJ whole genome shotgun (WGS) entry which is preliminary data.</text>
</comment>
<dbReference type="AlphaFoldDB" id="H1SB95"/>
<keyword evidence="1" id="KW-0472">Membrane</keyword>
<dbReference type="NCBIfam" id="TIGR03349">
    <property type="entry name" value="IV_VI_DotU"/>
    <property type="match status" value="1"/>
</dbReference>
<organism evidence="3 4">
    <name type="scientific">Cupriavidus basilensis OR16</name>
    <dbReference type="NCBI Taxonomy" id="1127483"/>
    <lineage>
        <taxon>Bacteria</taxon>
        <taxon>Pseudomonadati</taxon>
        <taxon>Pseudomonadota</taxon>
        <taxon>Betaproteobacteria</taxon>
        <taxon>Burkholderiales</taxon>
        <taxon>Burkholderiaceae</taxon>
        <taxon>Cupriavidus</taxon>
    </lineage>
</organism>
<dbReference type="InterPro" id="IPR017732">
    <property type="entry name" value="T4/T6SS_DotU"/>
</dbReference>